<evidence type="ECO:0000256" key="1">
    <source>
        <dbReference type="ARBA" id="ARBA00010928"/>
    </source>
</evidence>
<evidence type="ECO:0000313" key="8">
    <source>
        <dbReference type="Proteomes" id="UP000799324"/>
    </source>
</evidence>
<evidence type="ECO:0000256" key="3">
    <source>
        <dbReference type="ARBA" id="ARBA00038984"/>
    </source>
</evidence>
<comment type="catalytic activity">
    <reaction evidence="5">
        <text>D-xylose + NADP(+) = D-xylono-1,5-lactone + NADPH + H(+)</text>
        <dbReference type="Rhea" id="RHEA:22000"/>
        <dbReference type="ChEBI" id="CHEBI:15378"/>
        <dbReference type="ChEBI" id="CHEBI:15867"/>
        <dbReference type="ChEBI" id="CHEBI:53455"/>
        <dbReference type="ChEBI" id="CHEBI:57783"/>
        <dbReference type="ChEBI" id="CHEBI:58349"/>
        <dbReference type="EC" id="1.1.1.179"/>
    </reaction>
</comment>
<dbReference type="GO" id="GO:0047837">
    <property type="term" value="F:D-xylose 1-dehydrogenase (NADP+) activity"/>
    <property type="evidence" value="ECO:0007669"/>
    <property type="project" value="UniProtKB-EC"/>
</dbReference>
<dbReference type="Pfam" id="PF01408">
    <property type="entry name" value="GFO_IDH_MocA"/>
    <property type="match status" value="1"/>
</dbReference>
<dbReference type="InterPro" id="IPR036291">
    <property type="entry name" value="NAD(P)-bd_dom_sf"/>
</dbReference>
<name>A0A6A6SV33_9PLEO</name>
<gene>
    <name evidence="7" type="ORF">K491DRAFT_609496</name>
</gene>
<dbReference type="SUPFAM" id="SSF55347">
    <property type="entry name" value="Glyceraldehyde-3-phosphate dehydrogenase-like, C-terminal domain"/>
    <property type="match status" value="1"/>
</dbReference>
<feature type="domain" description="Gfo/Idh/MocA-like oxidoreductase N-terminal" evidence="6">
    <location>
        <begin position="27"/>
        <end position="133"/>
    </location>
</feature>
<dbReference type="EMBL" id="MU004468">
    <property type="protein sequence ID" value="KAF2650074.1"/>
    <property type="molecule type" value="Genomic_DNA"/>
</dbReference>
<dbReference type="PANTHER" id="PTHR22604:SF105">
    <property type="entry name" value="TRANS-1,2-DIHYDROBENZENE-1,2-DIOL DEHYDROGENASE"/>
    <property type="match status" value="1"/>
</dbReference>
<dbReference type="AlphaFoldDB" id="A0A6A6SV33"/>
<evidence type="ECO:0000313" key="7">
    <source>
        <dbReference type="EMBL" id="KAF2650074.1"/>
    </source>
</evidence>
<evidence type="ECO:0000256" key="5">
    <source>
        <dbReference type="ARBA" id="ARBA00049233"/>
    </source>
</evidence>
<dbReference type="OrthoDB" id="6417021at2759"/>
<evidence type="ECO:0000256" key="2">
    <source>
        <dbReference type="ARBA" id="ARBA00023002"/>
    </source>
</evidence>
<keyword evidence="8" id="KW-1185">Reference proteome</keyword>
<dbReference type="SUPFAM" id="SSF51735">
    <property type="entry name" value="NAD(P)-binding Rossmann-fold domains"/>
    <property type="match status" value="1"/>
</dbReference>
<dbReference type="PANTHER" id="PTHR22604">
    <property type="entry name" value="OXIDOREDUCTASES"/>
    <property type="match status" value="1"/>
</dbReference>
<proteinExistence type="inferred from homology"/>
<evidence type="ECO:0000256" key="4">
    <source>
        <dbReference type="ARBA" id="ARBA00042988"/>
    </source>
</evidence>
<dbReference type="EC" id="1.1.1.179" evidence="3"/>
<dbReference type="Proteomes" id="UP000799324">
    <property type="component" value="Unassembled WGS sequence"/>
</dbReference>
<dbReference type="InterPro" id="IPR000683">
    <property type="entry name" value="Gfo/Idh/MocA-like_OxRdtase_N"/>
</dbReference>
<reference evidence="7" key="1">
    <citation type="journal article" date="2020" name="Stud. Mycol.">
        <title>101 Dothideomycetes genomes: a test case for predicting lifestyles and emergence of pathogens.</title>
        <authorList>
            <person name="Haridas S."/>
            <person name="Albert R."/>
            <person name="Binder M."/>
            <person name="Bloem J."/>
            <person name="Labutti K."/>
            <person name="Salamov A."/>
            <person name="Andreopoulos B."/>
            <person name="Baker S."/>
            <person name="Barry K."/>
            <person name="Bills G."/>
            <person name="Bluhm B."/>
            <person name="Cannon C."/>
            <person name="Castanera R."/>
            <person name="Culley D."/>
            <person name="Daum C."/>
            <person name="Ezra D."/>
            <person name="Gonzalez J."/>
            <person name="Henrissat B."/>
            <person name="Kuo A."/>
            <person name="Liang C."/>
            <person name="Lipzen A."/>
            <person name="Lutzoni F."/>
            <person name="Magnuson J."/>
            <person name="Mondo S."/>
            <person name="Nolan M."/>
            <person name="Ohm R."/>
            <person name="Pangilinan J."/>
            <person name="Park H.-J."/>
            <person name="Ramirez L."/>
            <person name="Alfaro M."/>
            <person name="Sun H."/>
            <person name="Tritt A."/>
            <person name="Yoshinaga Y."/>
            <person name="Zwiers L.-H."/>
            <person name="Turgeon B."/>
            <person name="Goodwin S."/>
            <person name="Spatafora J."/>
            <person name="Crous P."/>
            <person name="Grigoriev I."/>
        </authorList>
    </citation>
    <scope>NUCLEOTIDE SEQUENCE</scope>
    <source>
        <strain evidence="7">CBS 122681</strain>
    </source>
</reference>
<dbReference type="GO" id="GO:0000166">
    <property type="term" value="F:nucleotide binding"/>
    <property type="evidence" value="ECO:0007669"/>
    <property type="project" value="InterPro"/>
</dbReference>
<dbReference type="Gene3D" id="3.40.50.720">
    <property type="entry name" value="NAD(P)-binding Rossmann-like Domain"/>
    <property type="match status" value="1"/>
</dbReference>
<evidence type="ECO:0000259" key="6">
    <source>
        <dbReference type="Pfam" id="PF01408"/>
    </source>
</evidence>
<accession>A0A6A6SV33</accession>
<dbReference type="InterPro" id="IPR050984">
    <property type="entry name" value="Gfo/Idh/MocA_domain"/>
</dbReference>
<comment type="similarity">
    <text evidence="1">Belongs to the Gfo/Idh/MocA family.</text>
</comment>
<keyword evidence="2" id="KW-0560">Oxidoreductase</keyword>
<protein>
    <recommendedName>
        <fullName evidence="3">D-xylose 1-dehydrogenase (NADP(+), D-xylono-1,5-lactone-forming)</fullName>
        <ecNumber evidence="3">1.1.1.179</ecNumber>
    </recommendedName>
    <alternativeName>
        <fullName evidence="4">D-xylose-NADP dehydrogenase</fullName>
    </alternativeName>
</protein>
<organism evidence="7 8">
    <name type="scientific">Lophiostoma macrostomum CBS 122681</name>
    <dbReference type="NCBI Taxonomy" id="1314788"/>
    <lineage>
        <taxon>Eukaryota</taxon>
        <taxon>Fungi</taxon>
        <taxon>Dikarya</taxon>
        <taxon>Ascomycota</taxon>
        <taxon>Pezizomycotina</taxon>
        <taxon>Dothideomycetes</taxon>
        <taxon>Pleosporomycetidae</taxon>
        <taxon>Pleosporales</taxon>
        <taxon>Lophiostomataceae</taxon>
        <taxon>Lophiostoma</taxon>
    </lineage>
</organism>
<dbReference type="Gene3D" id="3.30.360.10">
    <property type="entry name" value="Dihydrodipicolinate Reductase, domain 2"/>
    <property type="match status" value="1"/>
</dbReference>
<sequence>MSSLLEFISRNRLSANPPEVPKSPDALKFGILGAANIALTSLIKPAKSHPEVVIQAVAARDKQKAIAYAKKHGIPDVKDDYEALLADPSITAVYIPLPASSHYAWALKSLSAGKHVLLEKPSVVNFTEATSLFRSPLLTQPNPPILLEAVHFLFQPTWHSFLSLLSPPAISHVTAVAKLPSYMIPGPGKGSIKFDYDMGGGNILDLGTYPLYAVRQIMRAEPDECVACKVRLPPPPHEGCLCDEAAHMRFVFPGNRTAEIATDLRASVTTMPTFRIAVVHGEVEIEVPVPGDSNDIPATQKRSRIRKVTLNNFLVAAAWHRIDIEDETLIRDRKTDRVVKRSVKKESRKVYTFKDAGVDQPSEAFWTSYRHQLEQFVNRVRGRAGSGLWVSGEESVAQAKMIDMAYEKSGLPLRRTSGFRLDA</sequence>